<sequence>MNCVKGEIHNVLSMMRVNARWASADRFTQEIPASTQSPMMRAFKQLHYELQSATDLADVDTVTYLLPFVMVIESERTSGFITGAAISAVNKFLLYGLITCESLRADVAINRIAVCVSRCRFEETHRADDEAVLMKLLELVEYCVRCDAGHLISGDNLWKMLQLCYSIRCQPRSSMHLCRSADNTLSHLVLTVFDRIDELEPQRKSDEPLSPTSPHTQQQQEDAKPDHGHKDKEQIPVYDESLDIGEQKVAAPVEPTPDAVKGVDKPYGIPLLERILHFISGLISPTENEETTCVLGLRLINVVLETAGTGLGNHACLVSVLQGDLSKFLLQNSETEELGILSLTLRVVFNLFNSIKDHLKVQLEVFFTSVHMRIIDSPSCSDEQKELALESLLEFCREPALMLDLYINYDCDVHCTNLFEVLCKSLAKNCQSMSGADGSLNALTLLCLEGLLAVVESIARRCPLNTPAKTSGSRTFGSNSGVLSLKGSDLARFTAGASPGTESSSSEFPMEDISPMSSVRDLMHIVMSGSESDSDSEQSEPDNPADQLAWLHIARERTAEVLQQRKRIKKRYALAAEKFNNDQKNWMSFAQQIGLLPEKLTPETVASFLLHTPGLNKTLIGDYIGDGPTEKYPFNAAVRDAYVAMFDFRSAPSLDEALRMFLAKFRLPGEAQKIDRMMEAFSKQFYLQAGSSGPLADADAAYVLAFSIIMLNTDLHSDHIAKKMNVEEFVRNNRGINAGQDLPTEYLTDLYYNILEKEIQMQHDVSDFMESPSSTVDRYSMQWDGVLKRSENVVGASFTSNTSILKLRAGLYEKDMFNLISESTIKSILLAFEKTCDLNNMERSLEGLSNCAKIMLYYDMTDEFNKIMGALASYFLTFAHGILSGEKVYVPPSTSGVLKHSASTPLPSPSQLGSSDVIGERIVRRQDDGSEIEVLAAPQQPGGSIDEDLVQGAKTRRALLSLKLLFEFVQNKSEYFRKGWANVVECMLMFNELDAIPTSLVEIDDFVDSRGVPLPPMQGGSGHAPSPPKLSPGRGQGGAGLSGKTRERSRRQAERQAAIRTRMKSMTQASQGTAYGSHGQNTNSGSLWGSLSYYLWAEEEKVDENFSLVNKMLREEVMKLGGGILEKENWLRLTRKLQEKSLTSLLETLISCRDPFKCIMQPSDAGVDAMMQENAILVLEMSVDTILVNAHRILQLNLWDSFHLYAKRILSTPLNELHMQGLVERVVVHILRVSIRLFHDEKVRPKLMATLELLLTMDKDMYKALSDRLASGITMLLKANLVYMHDFDDWKVLLGILQKVVEYINSRSACWESVIVLAEGGHLNDDNFTPWMSLSCEFVRHRTSYAVDALKLLQGLANSDNTYKMNGSSWLQVMRVMLSYLDDDRAPVAKTAWDCLRNSLLLPGVPIAKDTWKQCFDEIIFAFDDQVNDGTVRKAREAPLYSVTLLSKTFLHNLNVLMELPDFPELWLKVLRRLANKLVASSSPALRAQQSSVVFETTLQSLYNLLLVLKAEDILERTSTENSSETLFDETCAVIDAVCPHLKEQLGLLPEDVAIEMLTEGSEQGGEQPTAEPNADEVADPAPTETEAEQVSEHQATHDEETETVATSIEPESVAVEEQTEEDAAADEETLARLIQEPEVEVAESADDQSRPTSDLPHPKSDVVESRAAGPPTSSTTLETVIIGDGTFGIKVDEVIVDEITEAV</sequence>
<reference evidence="5" key="1">
    <citation type="submission" date="2023-04" db="EMBL/GenBank/DDBJ databases">
        <title>Phytophthora lilii NBRC 32176.</title>
        <authorList>
            <person name="Ichikawa N."/>
            <person name="Sato H."/>
            <person name="Tonouchi N."/>
        </authorList>
    </citation>
    <scope>NUCLEOTIDE SEQUENCE</scope>
    <source>
        <strain evidence="5">NBRC 32176</strain>
    </source>
</reference>
<evidence type="ECO:0000256" key="1">
    <source>
        <dbReference type="ARBA" id="ARBA00022448"/>
    </source>
</evidence>
<evidence type="ECO:0000313" key="5">
    <source>
        <dbReference type="EMBL" id="GMF64681.1"/>
    </source>
</evidence>
<feature type="compositionally biased region" description="Polar residues" evidence="3">
    <location>
        <begin position="1064"/>
        <end position="1081"/>
    </location>
</feature>
<feature type="compositionally biased region" description="Polar residues" evidence="3">
    <location>
        <begin position="210"/>
        <end position="220"/>
    </location>
</feature>
<dbReference type="GO" id="GO:0016192">
    <property type="term" value="P:vesicle-mediated transport"/>
    <property type="evidence" value="ECO:0007669"/>
    <property type="project" value="UniProtKB-ARBA"/>
</dbReference>
<dbReference type="Gene3D" id="1.10.1000.11">
    <property type="entry name" value="Arf Nucleotide-binding Site Opener,domain 2"/>
    <property type="match status" value="1"/>
</dbReference>
<dbReference type="Pfam" id="PF16213">
    <property type="entry name" value="DCB"/>
    <property type="match status" value="1"/>
</dbReference>
<keyword evidence="6" id="KW-1185">Reference proteome</keyword>
<dbReference type="Proteomes" id="UP001165083">
    <property type="component" value="Unassembled WGS sequence"/>
</dbReference>
<feature type="compositionally biased region" description="Basic and acidic residues" evidence="3">
    <location>
        <begin position="221"/>
        <end position="231"/>
    </location>
</feature>
<name>A0A9W6YIV7_9STRA</name>
<feature type="region of interest" description="Disordered" evidence="3">
    <location>
        <begin position="201"/>
        <end position="231"/>
    </location>
</feature>
<dbReference type="SMART" id="SM00222">
    <property type="entry name" value="Sec7"/>
    <property type="match status" value="1"/>
</dbReference>
<dbReference type="OrthoDB" id="430364at2759"/>
<keyword evidence="1" id="KW-0813">Transport</keyword>
<dbReference type="InterPro" id="IPR032629">
    <property type="entry name" value="DCB_dom"/>
</dbReference>
<comment type="caution">
    <text evidence="5">The sequence shown here is derived from an EMBL/GenBank/DDBJ whole genome shotgun (WGS) entry which is preliminary data.</text>
</comment>
<feature type="compositionally biased region" description="Acidic residues" evidence="3">
    <location>
        <begin position="1638"/>
        <end position="1647"/>
    </location>
</feature>
<dbReference type="GO" id="GO:0012505">
    <property type="term" value="C:endomembrane system"/>
    <property type="evidence" value="ECO:0007669"/>
    <property type="project" value="UniProtKB-ARBA"/>
</dbReference>
<keyword evidence="2" id="KW-0653">Protein transport</keyword>
<evidence type="ECO:0000256" key="2">
    <source>
        <dbReference type="ARBA" id="ARBA00022927"/>
    </source>
</evidence>
<feature type="region of interest" description="Disordered" evidence="3">
    <location>
        <begin position="1560"/>
        <end position="1677"/>
    </location>
</feature>
<feature type="region of interest" description="Disordered" evidence="3">
    <location>
        <begin position="1011"/>
        <end position="1081"/>
    </location>
</feature>
<dbReference type="InterPro" id="IPR023394">
    <property type="entry name" value="Sec7_C_sf"/>
</dbReference>
<evidence type="ECO:0000259" key="4">
    <source>
        <dbReference type="PROSITE" id="PS50190"/>
    </source>
</evidence>
<dbReference type="PROSITE" id="PS50190">
    <property type="entry name" value="SEC7"/>
    <property type="match status" value="1"/>
</dbReference>
<dbReference type="InterPro" id="IPR032691">
    <property type="entry name" value="Mon2/Sec7/BIG1-like_HUS"/>
</dbReference>
<dbReference type="Pfam" id="PF12783">
    <property type="entry name" value="Sec7-like_HUS"/>
    <property type="match status" value="1"/>
</dbReference>
<dbReference type="CDD" id="cd00171">
    <property type="entry name" value="Sec7"/>
    <property type="match status" value="1"/>
</dbReference>
<feature type="compositionally biased region" description="Basic and acidic residues" evidence="3">
    <location>
        <begin position="1044"/>
        <end position="1054"/>
    </location>
</feature>
<dbReference type="Pfam" id="PF01369">
    <property type="entry name" value="Sec7"/>
    <property type="match status" value="1"/>
</dbReference>
<dbReference type="GO" id="GO:0005085">
    <property type="term" value="F:guanyl-nucleotide exchange factor activity"/>
    <property type="evidence" value="ECO:0007669"/>
    <property type="project" value="InterPro"/>
</dbReference>
<dbReference type="GO" id="GO:0005737">
    <property type="term" value="C:cytoplasm"/>
    <property type="evidence" value="ECO:0007669"/>
    <property type="project" value="UniProtKB-ARBA"/>
</dbReference>
<dbReference type="GO" id="GO:0032012">
    <property type="term" value="P:regulation of ARF protein signal transduction"/>
    <property type="evidence" value="ECO:0007669"/>
    <property type="project" value="InterPro"/>
</dbReference>
<dbReference type="EMBL" id="BSXW01012426">
    <property type="protein sequence ID" value="GMF64681.1"/>
    <property type="molecule type" value="Genomic_DNA"/>
</dbReference>
<dbReference type="SUPFAM" id="SSF48425">
    <property type="entry name" value="Sec7 domain"/>
    <property type="match status" value="1"/>
</dbReference>
<dbReference type="PANTHER" id="PTHR10663">
    <property type="entry name" value="GUANYL-NUCLEOTIDE EXCHANGE FACTOR"/>
    <property type="match status" value="1"/>
</dbReference>
<proteinExistence type="predicted"/>
<dbReference type="GO" id="GO:0015031">
    <property type="term" value="P:protein transport"/>
    <property type="evidence" value="ECO:0007669"/>
    <property type="project" value="UniProtKB-KW"/>
</dbReference>
<dbReference type="FunFam" id="1.10.1000.11:FF:000002">
    <property type="entry name" value="Cytohesin 1"/>
    <property type="match status" value="1"/>
</dbReference>
<dbReference type="PANTHER" id="PTHR10663:SF388">
    <property type="entry name" value="GOLGI-SPECIFIC BREFELDIN A-RESISTANCE GUANINE NUCLEOTIDE EXCHANGE FACTOR 1"/>
    <property type="match status" value="1"/>
</dbReference>
<evidence type="ECO:0000313" key="6">
    <source>
        <dbReference type="Proteomes" id="UP001165083"/>
    </source>
</evidence>
<gene>
    <name evidence="5" type="ORF">Plil01_001745800</name>
</gene>
<accession>A0A9W6YIV7</accession>
<feature type="domain" description="SEC7" evidence="4">
    <location>
        <begin position="561"/>
        <end position="757"/>
    </location>
</feature>
<protein>
    <submittedName>
        <fullName evidence="5">Unnamed protein product</fullName>
    </submittedName>
</protein>
<feature type="compositionally biased region" description="Acidic residues" evidence="3">
    <location>
        <begin position="1618"/>
        <end position="1629"/>
    </location>
</feature>
<organism evidence="5 6">
    <name type="scientific">Phytophthora lilii</name>
    <dbReference type="NCBI Taxonomy" id="2077276"/>
    <lineage>
        <taxon>Eukaryota</taxon>
        <taxon>Sar</taxon>
        <taxon>Stramenopiles</taxon>
        <taxon>Oomycota</taxon>
        <taxon>Peronosporomycetes</taxon>
        <taxon>Peronosporales</taxon>
        <taxon>Peronosporaceae</taxon>
        <taxon>Phytophthora</taxon>
    </lineage>
</organism>
<dbReference type="InterPro" id="IPR035999">
    <property type="entry name" value="Sec7_dom_sf"/>
</dbReference>
<dbReference type="Gene3D" id="1.10.220.20">
    <property type="match status" value="1"/>
</dbReference>
<dbReference type="InterPro" id="IPR000904">
    <property type="entry name" value="Sec7_dom"/>
</dbReference>
<evidence type="ECO:0000256" key="3">
    <source>
        <dbReference type="SAM" id="MobiDB-lite"/>
    </source>
</evidence>